<organism evidence="2 3">
    <name type="scientific">Saprolegnia parasitica (strain CBS 223.65)</name>
    <dbReference type="NCBI Taxonomy" id="695850"/>
    <lineage>
        <taxon>Eukaryota</taxon>
        <taxon>Sar</taxon>
        <taxon>Stramenopiles</taxon>
        <taxon>Oomycota</taxon>
        <taxon>Saprolegniomycetes</taxon>
        <taxon>Saprolegniales</taxon>
        <taxon>Saprolegniaceae</taxon>
        <taxon>Saprolegnia</taxon>
    </lineage>
</organism>
<reference evidence="2 3" key="1">
    <citation type="journal article" date="2013" name="PLoS Genet.">
        <title>Distinctive expansion of potential virulence genes in the genome of the oomycete fish pathogen Saprolegnia parasitica.</title>
        <authorList>
            <person name="Jiang R.H."/>
            <person name="de Bruijn I."/>
            <person name="Haas B.J."/>
            <person name="Belmonte R."/>
            <person name="Lobach L."/>
            <person name="Christie J."/>
            <person name="van den Ackerveken G."/>
            <person name="Bottin A."/>
            <person name="Bulone V."/>
            <person name="Diaz-Moreno S.M."/>
            <person name="Dumas B."/>
            <person name="Fan L."/>
            <person name="Gaulin E."/>
            <person name="Govers F."/>
            <person name="Grenville-Briggs L.J."/>
            <person name="Horner N.R."/>
            <person name="Levin J.Z."/>
            <person name="Mammella M."/>
            <person name="Meijer H.J."/>
            <person name="Morris P."/>
            <person name="Nusbaum C."/>
            <person name="Oome S."/>
            <person name="Phillips A.J."/>
            <person name="van Rooyen D."/>
            <person name="Rzeszutek E."/>
            <person name="Saraiva M."/>
            <person name="Secombes C.J."/>
            <person name="Seidl M.F."/>
            <person name="Snel B."/>
            <person name="Stassen J.H."/>
            <person name="Sykes S."/>
            <person name="Tripathy S."/>
            <person name="van den Berg H."/>
            <person name="Vega-Arreguin J.C."/>
            <person name="Wawra S."/>
            <person name="Young S.K."/>
            <person name="Zeng Q."/>
            <person name="Dieguez-Uribeondo J."/>
            <person name="Russ C."/>
            <person name="Tyler B.M."/>
            <person name="van West P."/>
        </authorList>
    </citation>
    <scope>NUCLEOTIDE SEQUENCE [LARGE SCALE GENOMIC DNA]</scope>
    <source>
        <strain evidence="2 3">CBS 223.65</strain>
    </source>
</reference>
<dbReference type="EMBL" id="KK583351">
    <property type="protein sequence ID" value="KDO19427.1"/>
    <property type="molecule type" value="Genomic_DNA"/>
</dbReference>
<feature type="region of interest" description="Disordered" evidence="1">
    <location>
        <begin position="90"/>
        <end position="113"/>
    </location>
</feature>
<protein>
    <submittedName>
        <fullName evidence="2">Uncharacterized protein</fullName>
    </submittedName>
</protein>
<dbReference type="KEGG" id="spar:SPRG_15417"/>
<accession>A0A067BXW9</accession>
<evidence type="ECO:0000256" key="1">
    <source>
        <dbReference type="SAM" id="MobiDB-lite"/>
    </source>
</evidence>
<feature type="compositionally biased region" description="Acidic residues" evidence="1">
    <location>
        <begin position="97"/>
        <end position="113"/>
    </location>
</feature>
<keyword evidence="3" id="KW-1185">Reference proteome</keyword>
<evidence type="ECO:0000313" key="2">
    <source>
        <dbReference type="EMBL" id="KDO19427.1"/>
    </source>
</evidence>
<sequence length="113" mass="12029">MRDVEARSSRMCRLLGGENVGKVTIAALSSLHTCVHSDGLRRKRSGNICTEKLPVGMGTRTATADKGPVRKSKPKPLSIDNAFCLAATHATKPTPLGDDEDDLQQEGSGPDDL</sequence>
<gene>
    <name evidence="2" type="ORF">SPRG_15417</name>
</gene>
<dbReference type="Proteomes" id="UP000030745">
    <property type="component" value="Unassembled WGS sequence"/>
</dbReference>
<proteinExistence type="predicted"/>
<dbReference type="AlphaFoldDB" id="A0A067BXW9"/>
<evidence type="ECO:0000313" key="3">
    <source>
        <dbReference type="Proteomes" id="UP000030745"/>
    </source>
</evidence>
<name>A0A067BXW9_SAPPC</name>
<dbReference type="RefSeq" id="XP_012209853.1">
    <property type="nucleotide sequence ID" value="XM_012354463.1"/>
</dbReference>
<dbReference type="VEuPathDB" id="FungiDB:SPRG_15417"/>
<dbReference type="GeneID" id="24137148"/>